<keyword evidence="9" id="KW-0378">Hydrolase</keyword>
<dbReference type="PRINTS" id="PR00834">
    <property type="entry name" value="PROTEASES2C"/>
</dbReference>
<evidence type="ECO:0000256" key="5">
    <source>
        <dbReference type="ARBA" id="ARBA00013033"/>
    </source>
</evidence>
<evidence type="ECO:0000256" key="11">
    <source>
        <dbReference type="ARBA" id="ARBA00022946"/>
    </source>
</evidence>
<evidence type="ECO:0000256" key="9">
    <source>
        <dbReference type="ARBA" id="ARBA00022801"/>
    </source>
</evidence>
<evidence type="ECO:0000256" key="10">
    <source>
        <dbReference type="ARBA" id="ARBA00022825"/>
    </source>
</evidence>
<sequence length="413" mass="46067">MVGRFILNLKSANRNICEFFRVGKHVHPNYRQGRFFRRQSSNPSSLHHADYHFFFWYAVGGAFGYILADFPEFIKKFKTPVKAITPNGRRERFNFISDVSDIAAPAVVYVEIRDTSRFNHVTGQHVAVSAGSGFIVKNDGLIVTNAHVILQKMSKKNPLNIVVKLHDGRVLEAKVENVDKDTDLATLRIGAKNLPTIKLGRSVNIMPGEWVLALGSPLALSSSITCGVVSAHRRSEEVGLQKGKMVYIQIDASINNGNSGGPLMNLEGEAVGVNSMNIVPGISFATPIDEVQRFLKDSEDESKRMHVCKEMEDIRFLGIVMLTLTSDILEELIRNDLNISRRVKFGVLTQRVVPNSPAEKAGLMPGDVITHCNGKEVKIINDVFESLKEKDYKLVLTVYRGMNQLKITAYPEE</sequence>
<keyword evidence="17" id="KW-1185">Reference proteome</keyword>
<feature type="domain" description="PDZ" evidence="15">
    <location>
        <begin position="304"/>
        <end position="402"/>
    </location>
</feature>
<dbReference type="SMART" id="SM00228">
    <property type="entry name" value="PDZ"/>
    <property type="match status" value="1"/>
</dbReference>
<dbReference type="SUPFAM" id="SSF50494">
    <property type="entry name" value="Trypsin-like serine proteases"/>
    <property type="match status" value="1"/>
</dbReference>
<evidence type="ECO:0000256" key="4">
    <source>
        <dbReference type="ARBA" id="ARBA00010541"/>
    </source>
</evidence>
<keyword evidence="12" id="KW-0865">Zymogen</keyword>
<dbReference type="InterPro" id="IPR009003">
    <property type="entry name" value="Peptidase_S1_PA"/>
</dbReference>
<dbReference type="GO" id="GO:0043065">
    <property type="term" value="P:positive regulation of apoptotic process"/>
    <property type="evidence" value="ECO:0007669"/>
    <property type="project" value="TreeGrafter"/>
</dbReference>
<dbReference type="InParanoid" id="A0A7R8YYR3"/>
<dbReference type="Gene3D" id="2.40.10.120">
    <property type="match status" value="1"/>
</dbReference>
<evidence type="ECO:0000259" key="15">
    <source>
        <dbReference type="PROSITE" id="PS50106"/>
    </source>
</evidence>
<protein>
    <recommendedName>
        <fullName evidence="6">Serine protease HTRA2, mitochondrial</fullName>
        <ecNumber evidence="5">3.4.21.108</ecNumber>
    </recommendedName>
    <alternativeName>
        <fullName evidence="13">High temperature requirement protein A2</fullName>
    </alternativeName>
</protein>
<dbReference type="Gene3D" id="2.30.42.10">
    <property type="match status" value="1"/>
</dbReference>
<comment type="subcellular location">
    <subcellularLocation>
        <location evidence="3">Mitochondrion intermembrane space</location>
        <topology evidence="3">Single-pass membrane protein</topology>
    </subcellularLocation>
    <subcellularLocation>
        <location evidence="2">Mitochondrion membrane</location>
        <topology evidence="2">Single-pass membrane protein</topology>
    </subcellularLocation>
</comment>
<evidence type="ECO:0000256" key="1">
    <source>
        <dbReference type="ARBA" id="ARBA00001760"/>
    </source>
</evidence>
<organism evidence="16 17">
    <name type="scientific">Hermetia illucens</name>
    <name type="common">Black soldier fly</name>
    <dbReference type="NCBI Taxonomy" id="343691"/>
    <lineage>
        <taxon>Eukaryota</taxon>
        <taxon>Metazoa</taxon>
        <taxon>Ecdysozoa</taxon>
        <taxon>Arthropoda</taxon>
        <taxon>Hexapoda</taxon>
        <taxon>Insecta</taxon>
        <taxon>Pterygota</taxon>
        <taxon>Neoptera</taxon>
        <taxon>Endopterygota</taxon>
        <taxon>Diptera</taxon>
        <taxon>Brachycera</taxon>
        <taxon>Stratiomyomorpha</taxon>
        <taxon>Stratiomyidae</taxon>
        <taxon>Hermetiinae</taxon>
        <taxon>Hermetia</taxon>
    </lineage>
</organism>
<comment type="catalytic activity">
    <reaction evidence="1">
        <text>Cleavage of non-polar aliphatic amino-acids at the P1 position, with a preference for Val, Ile and Met. At the P2 and P3 positions, Arg is selected most strongly with a secondary preference for other hydrophilic residues.</text>
        <dbReference type="EC" id="3.4.21.108"/>
    </reaction>
</comment>
<proteinExistence type="inferred from homology"/>
<dbReference type="SUPFAM" id="SSF50156">
    <property type="entry name" value="PDZ domain-like"/>
    <property type="match status" value="1"/>
</dbReference>
<dbReference type="GO" id="GO:0005758">
    <property type="term" value="C:mitochondrial intermembrane space"/>
    <property type="evidence" value="ECO:0007669"/>
    <property type="project" value="UniProtKB-SubCell"/>
</dbReference>
<evidence type="ECO:0000313" key="17">
    <source>
        <dbReference type="Proteomes" id="UP000594454"/>
    </source>
</evidence>
<dbReference type="EMBL" id="LR899012">
    <property type="protein sequence ID" value="CAD7087030.1"/>
    <property type="molecule type" value="Genomic_DNA"/>
</dbReference>
<dbReference type="AlphaFoldDB" id="A0A7R8YYR3"/>
<evidence type="ECO:0000256" key="12">
    <source>
        <dbReference type="ARBA" id="ARBA00023145"/>
    </source>
</evidence>
<evidence type="ECO:0000256" key="6">
    <source>
        <dbReference type="ARBA" id="ARBA00016929"/>
    </source>
</evidence>
<dbReference type="InterPro" id="IPR041489">
    <property type="entry name" value="PDZ_6"/>
</dbReference>
<evidence type="ECO:0000256" key="3">
    <source>
        <dbReference type="ARBA" id="ARBA00004375"/>
    </source>
</evidence>
<comment type="similarity">
    <text evidence="4">Belongs to the peptidase S1C family.</text>
</comment>
<dbReference type="Pfam" id="PF17820">
    <property type="entry name" value="PDZ_6"/>
    <property type="match status" value="1"/>
</dbReference>
<dbReference type="Proteomes" id="UP000594454">
    <property type="component" value="Chromosome 4"/>
</dbReference>
<dbReference type="OrthoDB" id="4217619at2759"/>
<dbReference type="PANTHER" id="PTHR22939:SF129">
    <property type="entry name" value="SERINE PROTEASE HTRA2, MITOCHONDRIAL"/>
    <property type="match status" value="1"/>
</dbReference>
<dbReference type="Pfam" id="PF13365">
    <property type="entry name" value="Trypsin_2"/>
    <property type="match status" value="1"/>
</dbReference>
<dbReference type="GO" id="GO:0004252">
    <property type="term" value="F:serine-type endopeptidase activity"/>
    <property type="evidence" value="ECO:0007669"/>
    <property type="project" value="InterPro"/>
</dbReference>
<name>A0A7R8YYR3_HERIL</name>
<dbReference type="GO" id="GO:0031966">
    <property type="term" value="C:mitochondrial membrane"/>
    <property type="evidence" value="ECO:0007669"/>
    <property type="project" value="UniProtKB-SubCell"/>
</dbReference>
<dbReference type="EC" id="3.4.21.108" evidence="5"/>
<evidence type="ECO:0000256" key="8">
    <source>
        <dbReference type="ARBA" id="ARBA00022703"/>
    </source>
</evidence>
<evidence type="ECO:0000256" key="2">
    <source>
        <dbReference type="ARBA" id="ARBA00004304"/>
    </source>
</evidence>
<evidence type="ECO:0000256" key="7">
    <source>
        <dbReference type="ARBA" id="ARBA00022670"/>
    </source>
</evidence>
<reference evidence="16 17" key="1">
    <citation type="submission" date="2020-11" db="EMBL/GenBank/DDBJ databases">
        <authorList>
            <person name="Wallbank WR R."/>
            <person name="Pardo Diaz C."/>
            <person name="Kozak K."/>
            <person name="Martin S."/>
            <person name="Jiggins C."/>
            <person name="Moest M."/>
            <person name="Warren A I."/>
            <person name="Generalovic N T."/>
            <person name="Byers J.R.P. K."/>
            <person name="Montejo-Kovacevich G."/>
            <person name="Yen C E."/>
        </authorList>
    </citation>
    <scope>NUCLEOTIDE SEQUENCE [LARGE SCALE GENOMIC DNA]</scope>
</reference>
<keyword evidence="7" id="KW-0645">Protease</keyword>
<evidence type="ECO:0000313" key="16">
    <source>
        <dbReference type="EMBL" id="CAD7087030.1"/>
    </source>
</evidence>
<dbReference type="GO" id="GO:0006915">
    <property type="term" value="P:apoptotic process"/>
    <property type="evidence" value="ECO:0007669"/>
    <property type="project" value="UniProtKB-KW"/>
</dbReference>
<dbReference type="PANTHER" id="PTHR22939">
    <property type="entry name" value="SERINE PROTEASE FAMILY S1C HTRA-RELATED"/>
    <property type="match status" value="1"/>
</dbReference>
<dbReference type="InterPro" id="IPR036034">
    <property type="entry name" value="PDZ_sf"/>
</dbReference>
<evidence type="ECO:0000256" key="14">
    <source>
        <dbReference type="ARBA" id="ARBA00035606"/>
    </source>
</evidence>
<comment type="function">
    <text evidence="14">Serine protease that shows proteolytic activity against a non-specific substrate beta-casein. Promotes or induces cell death either by direct binding to and inhibition of BIRC proteins (also called inhibitor of apoptosis proteins, IAPs), leading to an increase in caspase activity, or by a BIRC inhibition-independent, caspase-independent and serine protease activity-dependent mechanism. Can antagonize antiapoptotic activity of th/Diap1 by directly inducing the degradation of th/Diap1.</text>
</comment>
<accession>A0A7R8YYR3</accession>
<gene>
    <name evidence="16" type="ORF">HERILL_LOCUS9758</name>
</gene>
<dbReference type="InterPro" id="IPR001940">
    <property type="entry name" value="Peptidase_S1C"/>
</dbReference>
<keyword evidence="11" id="KW-0809">Transit peptide</keyword>
<dbReference type="PROSITE" id="PS50106">
    <property type="entry name" value="PDZ"/>
    <property type="match status" value="1"/>
</dbReference>
<evidence type="ECO:0000256" key="13">
    <source>
        <dbReference type="ARBA" id="ARBA00029644"/>
    </source>
</evidence>
<keyword evidence="8" id="KW-0053">Apoptosis</keyword>
<dbReference type="InterPro" id="IPR001478">
    <property type="entry name" value="PDZ"/>
</dbReference>
<keyword evidence="10" id="KW-0720">Serine protease</keyword>
<dbReference type="GO" id="GO:0006508">
    <property type="term" value="P:proteolysis"/>
    <property type="evidence" value="ECO:0007669"/>
    <property type="project" value="UniProtKB-KW"/>
</dbReference>